<dbReference type="SMART" id="SM01265">
    <property type="entry name" value="Mab-21"/>
    <property type="match status" value="1"/>
</dbReference>
<keyword evidence="2" id="KW-0802">TPR repeat</keyword>
<gene>
    <name evidence="6" type="ORF">ACJMK2_033038</name>
</gene>
<dbReference type="AlphaFoldDB" id="A0ABD3X3K2"/>
<dbReference type="InterPro" id="IPR019734">
    <property type="entry name" value="TPR_rpt"/>
</dbReference>
<dbReference type="InterPro" id="IPR046906">
    <property type="entry name" value="Mab-21_HhH/H2TH-like"/>
</dbReference>
<sequence length="698" mass="80386">MANTTSCSVLMSALLDTMGFSREIIDYRILNTRQRDITGVLFYENHARLITGGKADGTSKWGHGDLDLMFVYKSTIVTGQEIRPPSIRHTVLYADDQGIHFGYTRLRVVHRGQMDNTMKRSLIFIGSLSLTNFMYLSSHIFIQIRNLKAMLFQCHSRLKVHETSGPAHQMVSNGIPRDIVYAFLHPEWPVQASQWANRCRRHGWPAKIVVEAIVQCGCHVVPKGYKGSTTEHLEWCFSFANHEKLIIQLFNLTQKQVYILLKIIANDIKKQYPDLQDLVTTYTMKTVAMWQVEFHHAKDWERTHLLDRLMEALVFLKSCVENKNLPAYFITDNNLFDGKITQRTATSLSQLLNNLLSQGPICVLTFPSIQKELRIRQIPGLRQRIFNYWSGMELVNIIAHYCQDYADMDQPERHILHVLSLIHSPDMARHRSLTKCVSKMTKATLAYINIAKIKKIQISNKRKYELYQPLLRVASVSIGTDRITGRVKFAGVLQVLGKTIEAIQVLSSIKITPLFGLSFKAHERSVISKAERATKTRVLHALEIITRFGRDTFVHECTSLDVVYSIEEIGIVPDYIKYEFFNIPEGSETLKEAHVDPDMLRYYLWYKCYTELGENLNAEAAFISLIRIATNDRVDPHMEFRDVALHVLGMSYMEKKDFHRAYGCFCRAMCLRPRLFRQKRSSSTPWHLAVLASSLINM</sequence>
<evidence type="ECO:0000313" key="6">
    <source>
        <dbReference type="EMBL" id="KAL3880832.1"/>
    </source>
</evidence>
<keyword evidence="3" id="KW-0472">Membrane</keyword>
<evidence type="ECO:0000259" key="5">
    <source>
        <dbReference type="Pfam" id="PF20266"/>
    </source>
</evidence>
<evidence type="ECO:0000313" key="7">
    <source>
        <dbReference type="Proteomes" id="UP001634394"/>
    </source>
</evidence>
<feature type="transmembrane region" description="Helical" evidence="3">
    <location>
        <begin position="121"/>
        <end position="142"/>
    </location>
</feature>
<name>A0ABD3X3K2_SINWO</name>
<dbReference type="EMBL" id="JBJQND010000004">
    <property type="protein sequence ID" value="KAL3880832.1"/>
    <property type="molecule type" value="Genomic_DNA"/>
</dbReference>
<evidence type="ECO:0000259" key="4">
    <source>
        <dbReference type="Pfam" id="PF03281"/>
    </source>
</evidence>
<feature type="domain" description="Mab-21-like HhH/H2TH-like" evidence="5">
    <location>
        <begin position="254"/>
        <end position="350"/>
    </location>
</feature>
<organism evidence="6 7">
    <name type="scientific">Sinanodonta woodiana</name>
    <name type="common">Chinese pond mussel</name>
    <name type="synonym">Anodonta woodiana</name>
    <dbReference type="NCBI Taxonomy" id="1069815"/>
    <lineage>
        <taxon>Eukaryota</taxon>
        <taxon>Metazoa</taxon>
        <taxon>Spiralia</taxon>
        <taxon>Lophotrochozoa</taxon>
        <taxon>Mollusca</taxon>
        <taxon>Bivalvia</taxon>
        <taxon>Autobranchia</taxon>
        <taxon>Heteroconchia</taxon>
        <taxon>Palaeoheterodonta</taxon>
        <taxon>Unionida</taxon>
        <taxon>Unionoidea</taxon>
        <taxon>Unionidae</taxon>
        <taxon>Unioninae</taxon>
        <taxon>Sinanodonta</taxon>
    </lineage>
</organism>
<dbReference type="InterPro" id="IPR046903">
    <property type="entry name" value="Mab-21-like_nuc_Trfase"/>
</dbReference>
<dbReference type="Pfam" id="PF03281">
    <property type="entry name" value="Mab-21"/>
    <property type="match status" value="1"/>
</dbReference>
<keyword evidence="3" id="KW-1133">Transmembrane helix</keyword>
<dbReference type="PANTHER" id="PTHR10656:SF69">
    <property type="entry name" value="MAB-21-LIKE HHH_H2TH-LIKE DOMAIN-CONTAINING PROTEIN"/>
    <property type="match status" value="1"/>
</dbReference>
<dbReference type="Pfam" id="PF20266">
    <property type="entry name" value="Mab-21_C"/>
    <property type="match status" value="1"/>
</dbReference>
<reference evidence="6 7" key="1">
    <citation type="submission" date="2024-11" db="EMBL/GenBank/DDBJ databases">
        <title>Chromosome-level genome assembly of the freshwater bivalve Anodonta woodiana.</title>
        <authorList>
            <person name="Chen X."/>
        </authorList>
    </citation>
    <scope>NUCLEOTIDE SEQUENCE [LARGE SCALE GENOMIC DNA]</scope>
    <source>
        <strain evidence="6">MN2024</strain>
        <tissue evidence="6">Gills</tissue>
    </source>
</reference>
<comment type="caution">
    <text evidence="6">The sequence shown here is derived from an EMBL/GenBank/DDBJ whole genome shotgun (WGS) entry which is preliminary data.</text>
</comment>
<dbReference type="InterPro" id="IPR024810">
    <property type="entry name" value="MAB21L/cGLR"/>
</dbReference>
<keyword evidence="3" id="KW-0812">Transmembrane</keyword>
<comment type="similarity">
    <text evidence="1">Belongs to the mab-21 family.</text>
</comment>
<evidence type="ECO:0000256" key="3">
    <source>
        <dbReference type="SAM" id="Phobius"/>
    </source>
</evidence>
<proteinExistence type="inferred from homology"/>
<evidence type="ECO:0008006" key="8">
    <source>
        <dbReference type="Google" id="ProtNLM"/>
    </source>
</evidence>
<dbReference type="PROSITE" id="PS50005">
    <property type="entry name" value="TPR"/>
    <property type="match status" value="1"/>
</dbReference>
<dbReference type="PANTHER" id="PTHR10656">
    <property type="entry name" value="CELL FATE DETERMINING PROTEIN MAB21-RELATED"/>
    <property type="match status" value="1"/>
</dbReference>
<feature type="domain" description="Mab-21-like nucleotidyltransferase" evidence="4">
    <location>
        <begin position="165"/>
        <end position="248"/>
    </location>
</feature>
<protein>
    <recommendedName>
        <fullName evidence="8">Mab-21-like HhH/H2TH-like domain-containing protein</fullName>
    </recommendedName>
</protein>
<evidence type="ECO:0000256" key="2">
    <source>
        <dbReference type="PROSITE-ProRule" id="PRU00339"/>
    </source>
</evidence>
<keyword evidence="7" id="KW-1185">Reference proteome</keyword>
<accession>A0ABD3X3K2</accession>
<feature type="repeat" description="TPR" evidence="2">
    <location>
        <begin position="642"/>
        <end position="675"/>
    </location>
</feature>
<evidence type="ECO:0000256" key="1">
    <source>
        <dbReference type="ARBA" id="ARBA00008307"/>
    </source>
</evidence>
<dbReference type="Gene3D" id="1.10.1410.40">
    <property type="match status" value="1"/>
</dbReference>
<dbReference type="Proteomes" id="UP001634394">
    <property type="component" value="Unassembled WGS sequence"/>
</dbReference>